<dbReference type="Pfam" id="PF16875">
    <property type="entry name" value="Glyco_hydro_36N"/>
    <property type="match status" value="1"/>
</dbReference>
<evidence type="ECO:0000256" key="7">
    <source>
        <dbReference type="PIRSR" id="PIRSR005536-2"/>
    </source>
</evidence>
<dbReference type="Proteomes" id="UP000316096">
    <property type="component" value="Unassembled WGS sequence"/>
</dbReference>
<dbReference type="InterPro" id="IPR050985">
    <property type="entry name" value="Alpha-glycosidase_related"/>
</dbReference>
<dbReference type="PANTHER" id="PTHR43053:SF3">
    <property type="entry name" value="ALPHA-GALACTOSIDASE C-RELATED"/>
    <property type="match status" value="1"/>
</dbReference>
<dbReference type="EC" id="3.2.1.22" evidence="2 5"/>
<feature type="domain" description="Glycosyl hydrolase family 36 N-terminal" evidence="9">
    <location>
        <begin position="33"/>
        <end position="268"/>
    </location>
</feature>
<keyword evidence="4 5" id="KW-0326">Glycosidase</keyword>
<evidence type="ECO:0000256" key="4">
    <source>
        <dbReference type="ARBA" id="ARBA00023295"/>
    </source>
</evidence>
<feature type="binding site" evidence="7">
    <location>
        <position position="424"/>
    </location>
    <ligand>
        <name>substrate</name>
    </ligand>
</feature>
<evidence type="ECO:0000256" key="5">
    <source>
        <dbReference type="PIRNR" id="PIRNR005536"/>
    </source>
</evidence>
<evidence type="ECO:0000259" key="8">
    <source>
        <dbReference type="Pfam" id="PF16874"/>
    </source>
</evidence>
<evidence type="ECO:0000256" key="3">
    <source>
        <dbReference type="ARBA" id="ARBA00022801"/>
    </source>
</evidence>
<dbReference type="InterPro" id="IPR031705">
    <property type="entry name" value="Glyco_hydro_36_C"/>
</dbReference>
<dbReference type="InterPro" id="IPR017853">
    <property type="entry name" value="GH"/>
</dbReference>
<evidence type="ECO:0000256" key="6">
    <source>
        <dbReference type="PIRSR" id="PIRSR005536-1"/>
    </source>
</evidence>
<gene>
    <name evidence="10" type="ORF">FB559_6177</name>
</gene>
<dbReference type="Gene3D" id="2.70.98.60">
    <property type="entry name" value="alpha-galactosidase from lactobacil brevis"/>
    <property type="match status" value="1"/>
</dbReference>
<evidence type="ECO:0000256" key="1">
    <source>
        <dbReference type="ARBA" id="ARBA00001255"/>
    </source>
</evidence>
<feature type="domain" description="Glycosyl hydrolase family 36 C-terminal" evidence="8">
    <location>
        <begin position="629"/>
        <end position="701"/>
    </location>
</feature>
<dbReference type="RefSeq" id="WP_221640243.1">
    <property type="nucleotide sequence ID" value="NZ_VFOZ01000001.1"/>
</dbReference>
<comment type="catalytic activity">
    <reaction evidence="1 5">
        <text>Hydrolysis of terminal, non-reducing alpha-D-galactose residues in alpha-D-galactosides, including galactose oligosaccharides, galactomannans and galactolipids.</text>
        <dbReference type="EC" id="3.2.1.22"/>
    </reaction>
</comment>
<dbReference type="Pfam" id="PF16874">
    <property type="entry name" value="Glyco_hydro_36C"/>
    <property type="match status" value="1"/>
</dbReference>
<feature type="binding site" evidence="7">
    <location>
        <position position="505"/>
    </location>
    <ligand>
        <name>substrate</name>
    </ligand>
</feature>
<feature type="binding site" evidence="7">
    <location>
        <begin position="347"/>
        <end position="348"/>
    </location>
    <ligand>
        <name>substrate</name>
    </ligand>
</feature>
<feature type="binding site" evidence="7">
    <location>
        <begin position="457"/>
        <end position="461"/>
    </location>
    <ligand>
        <name>substrate</name>
    </ligand>
</feature>
<evidence type="ECO:0000313" key="10">
    <source>
        <dbReference type="EMBL" id="TQM00464.1"/>
    </source>
</evidence>
<dbReference type="CDD" id="cd14791">
    <property type="entry name" value="GH36"/>
    <property type="match status" value="1"/>
</dbReference>
<dbReference type="InterPro" id="IPR002252">
    <property type="entry name" value="Glyco_hydro_36"/>
</dbReference>
<dbReference type="Pfam" id="PF02065">
    <property type="entry name" value="Melibiase"/>
    <property type="match status" value="1"/>
</dbReference>
<name>A0A543CTN6_9ACTN</name>
<dbReference type="GO" id="GO:0004557">
    <property type="term" value="F:alpha-galactosidase activity"/>
    <property type="evidence" value="ECO:0007669"/>
    <property type="project" value="UniProtKB-UniRule"/>
</dbReference>
<feature type="binding site" evidence="7">
    <location>
        <position position="527"/>
    </location>
    <ligand>
        <name>substrate</name>
    </ligand>
</feature>
<dbReference type="AlphaFoldDB" id="A0A543CTN6"/>
<accession>A0A543CTN6</accession>
<dbReference type="InterPro" id="IPR013785">
    <property type="entry name" value="Aldolase_TIM"/>
</dbReference>
<evidence type="ECO:0000256" key="2">
    <source>
        <dbReference type="ARBA" id="ARBA00012755"/>
    </source>
</evidence>
<evidence type="ECO:0000313" key="11">
    <source>
        <dbReference type="Proteomes" id="UP000316096"/>
    </source>
</evidence>
<keyword evidence="3 5" id="KW-0378">Hydrolase</keyword>
<dbReference type="EMBL" id="VFOZ01000001">
    <property type="protein sequence ID" value="TQM00464.1"/>
    <property type="molecule type" value="Genomic_DNA"/>
</dbReference>
<dbReference type="InterPro" id="IPR031704">
    <property type="entry name" value="Glyco_hydro_36_N"/>
</dbReference>
<dbReference type="FunFam" id="3.20.20.70:FF:000118">
    <property type="entry name" value="Alpha-galactosidase"/>
    <property type="match status" value="1"/>
</dbReference>
<protein>
    <recommendedName>
        <fullName evidence="2 5">Alpha-galactosidase</fullName>
        <ecNumber evidence="2 5">3.2.1.22</ecNumber>
    </recommendedName>
</protein>
<dbReference type="PIRSF" id="PIRSF005536">
    <property type="entry name" value="Agal"/>
    <property type="match status" value="1"/>
</dbReference>
<reference evidence="10 11" key="1">
    <citation type="submission" date="2019-06" db="EMBL/GenBank/DDBJ databases">
        <title>Sequencing the genomes of 1000 actinobacteria strains.</title>
        <authorList>
            <person name="Klenk H.-P."/>
        </authorList>
    </citation>
    <scope>NUCLEOTIDE SEQUENCE [LARGE SCALE GENOMIC DNA]</scope>
    <source>
        <strain evidence="10 11">DSM 102200</strain>
    </source>
</reference>
<feature type="binding site" evidence="7">
    <location>
        <position position="182"/>
    </location>
    <ligand>
        <name>substrate</name>
    </ligand>
</feature>
<dbReference type="Gene3D" id="3.20.20.70">
    <property type="entry name" value="Aldolase class I"/>
    <property type="match status" value="1"/>
</dbReference>
<comment type="caution">
    <text evidence="10">The sequence shown here is derived from an EMBL/GenBank/DDBJ whole genome shotgun (WGS) entry which is preliminary data.</text>
</comment>
<dbReference type="GO" id="GO:0016052">
    <property type="term" value="P:carbohydrate catabolic process"/>
    <property type="evidence" value="ECO:0007669"/>
    <property type="project" value="InterPro"/>
</dbReference>
<organism evidence="10 11">
    <name type="scientific">Actinoallomurus bryophytorum</name>
    <dbReference type="NCBI Taxonomy" id="1490222"/>
    <lineage>
        <taxon>Bacteria</taxon>
        <taxon>Bacillati</taxon>
        <taxon>Actinomycetota</taxon>
        <taxon>Actinomycetes</taxon>
        <taxon>Streptosporangiales</taxon>
        <taxon>Thermomonosporaceae</taxon>
        <taxon>Actinoallomurus</taxon>
    </lineage>
</organism>
<dbReference type="PRINTS" id="PR00743">
    <property type="entry name" value="GLHYDRLASE36"/>
</dbReference>
<dbReference type="InterPro" id="IPR013780">
    <property type="entry name" value="Glyco_hydro_b"/>
</dbReference>
<evidence type="ECO:0000259" key="9">
    <source>
        <dbReference type="Pfam" id="PF16875"/>
    </source>
</evidence>
<feature type="active site" description="Nucleophile" evidence="6">
    <location>
        <position position="459"/>
    </location>
</feature>
<keyword evidence="11" id="KW-1185">Reference proteome</keyword>
<dbReference type="Gene3D" id="2.60.40.1180">
    <property type="entry name" value="Golgi alpha-mannosidase II"/>
    <property type="match status" value="1"/>
</dbReference>
<feature type="active site" description="Proton donor" evidence="6">
    <location>
        <position position="527"/>
    </location>
</feature>
<dbReference type="SUPFAM" id="SSF51445">
    <property type="entry name" value="(Trans)glycosidases"/>
    <property type="match status" value="1"/>
</dbReference>
<comment type="similarity">
    <text evidence="5">Belongs to the glycosyl hydrolase.</text>
</comment>
<sequence length="714" mass="79395">MVSRPGGIGFDAATATWILHTPDTTYALRLAEGRPAHVYWGAALTDAEATSLPVRAESGARQRGSTSFEAPFDGTEEYAWDGGVRYGVPSLQVRFADGVRGLELDHSGHEITGDSLTITLRDRHYPLEVGLRYRVRGDVIERSATLTNAGASDDIEVLRFDSAAWVLPHREDYRLSHVTGMWGAETQVRREAAAVGETVFTSRRGITGHHANPWVMVDDGSATEEHGEVWGVALAWSGTWRMTVQRTPLSRTSVTTGFGHDGVSWRLAPGERLATPVSAGMFSTGGFGGASRGWHSYVWRHVLPEPSEPRPVLFNSWEATFFDIDAGRQADLASRAAELGVELFVVDDGWFRPYKDDRAGLGDWRINAEIFPDGLQPLIEHVHGLGMAFGIWVEPEMVNPDSGLYRSRPHWVLHQPHRARSELRNQLVLNFGRDDVRSWAFAWLNRLVHGTGIEFLKWDMNRTFSEAGWPEAPDPERLWIEHTRGVHLVMDRLRAANPELRIESCSGGGGRLDLAILARTDQVWASDNTDASDRLRIQHGFTQLYPPGALEAWVTDSPNKVTGRRTPLAFRFHVAMTGVLGLGGDLSAWPVADREEAAELVALYKRIRPLVQHGRQYRLRPPCSDGLSAVQFADRDVVVFGFRETPRMGFGVPPLPLAGLPRRARYRDTRTGTVYDAGVLTHHGLTLDLPPGEYASTVVHLERLDDHPREDGVR</sequence>
<dbReference type="PANTHER" id="PTHR43053">
    <property type="entry name" value="GLYCOSIDASE FAMILY 31"/>
    <property type="match status" value="1"/>
</dbReference>
<proteinExistence type="inferred from homology"/>
<dbReference type="InterPro" id="IPR038417">
    <property type="entry name" value="Alpga-gal_N_sf"/>
</dbReference>